<reference evidence="2 3" key="1">
    <citation type="submission" date="2016-10" db="EMBL/GenBank/DDBJ databases">
        <authorList>
            <person name="de Groot N.N."/>
        </authorList>
    </citation>
    <scope>NUCLEOTIDE SEQUENCE [LARGE SCALE GENOMIC DNA]</scope>
    <source>
        <strain evidence="2 3">WG7</strain>
    </source>
</reference>
<name>A0A1G8PU56_9FIRM</name>
<accession>A0A1G8PU56</accession>
<keyword evidence="1" id="KW-1133">Transmembrane helix</keyword>
<sequence>MSIWDTPYQDLPWYHRIYVQPIVMALEGINWLLRKFTTKLK</sequence>
<evidence type="ECO:0000313" key="3">
    <source>
        <dbReference type="Proteomes" id="UP000198945"/>
    </source>
</evidence>
<keyword evidence="1" id="KW-0472">Membrane</keyword>
<protein>
    <submittedName>
        <fullName evidence="2">Uncharacterized protein</fullName>
    </submittedName>
</protein>
<dbReference type="EMBL" id="FNEH01000021">
    <property type="protein sequence ID" value="SDI95953.1"/>
    <property type="molecule type" value="Genomic_DNA"/>
</dbReference>
<evidence type="ECO:0000313" key="2">
    <source>
        <dbReference type="EMBL" id="SDI95953.1"/>
    </source>
</evidence>
<gene>
    <name evidence="2" type="ORF">SAMN04515654_12128</name>
</gene>
<feature type="transmembrane region" description="Helical" evidence="1">
    <location>
        <begin position="13"/>
        <end position="33"/>
    </location>
</feature>
<dbReference type="AlphaFoldDB" id="A0A1G8PU56"/>
<keyword evidence="1" id="KW-0812">Transmembrane</keyword>
<organism evidence="2 3">
    <name type="scientific">Halanaerobium congolense</name>
    <dbReference type="NCBI Taxonomy" id="54121"/>
    <lineage>
        <taxon>Bacteria</taxon>
        <taxon>Bacillati</taxon>
        <taxon>Bacillota</taxon>
        <taxon>Clostridia</taxon>
        <taxon>Halanaerobiales</taxon>
        <taxon>Halanaerobiaceae</taxon>
        <taxon>Halanaerobium</taxon>
    </lineage>
</organism>
<evidence type="ECO:0000256" key="1">
    <source>
        <dbReference type="SAM" id="Phobius"/>
    </source>
</evidence>
<dbReference type="Proteomes" id="UP000198945">
    <property type="component" value="Unassembled WGS sequence"/>
</dbReference>
<proteinExistence type="predicted"/>
<dbReference type="RefSeq" id="WP_256335490.1">
    <property type="nucleotide sequence ID" value="NZ_FNEH01000021.1"/>
</dbReference>